<evidence type="ECO:0000259" key="6">
    <source>
        <dbReference type="Pfam" id="PF02872"/>
    </source>
</evidence>
<evidence type="ECO:0000256" key="3">
    <source>
        <dbReference type="SAM" id="MobiDB-lite"/>
    </source>
</evidence>
<dbReference type="Pfam" id="PF00149">
    <property type="entry name" value="Metallophos"/>
    <property type="match status" value="1"/>
</dbReference>
<dbReference type="GO" id="GO:0046872">
    <property type="term" value="F:metal ion binding"/>
    <property type="evidence" value="ECO:0007669"/>
    <property type="project" value="InterPro"/>
</dbReference>
<accession>A0A4R7IYS1</accession>
<dbReference type="InterPro" id="IPR029052">
    <property type="entry name" value="Metallo-depent_PP-like"/>
</dbReference>
<dbReference type="SUPFAM" id="SSF56300">
    <property type="entry name" value="Metallo-dependent phosphatases"/>
    <property type="match status" value="1"/>
</dbReference>
<dbReference type="RefSeq" id="WP_133755777.1">
    <property type="nucleotide sequence ID" value="NZ_SOAW01000003.1"/>
</dbReference>
<dbReference type="SUPFAM" id="SSF55816">
    <property type="entry name" value="5'-nucleotidase (syn. UDP-sugar hydrolase), C-terminal domain"/>
    <property type="match status" value="1"/>
</dbReference>
<evidence type="ECO:0000313" key="7">
    <source>
        <dbReference type="EMBL" id="TDT29845.1"/>
    </source>
</evidence>
<dbReference type="GO" id="GO:0016788">
    <property type="term" value="F:hydrolase activity, acting on ester bonds"/>
    <property type="evidence" value="ECO:0007669"/>
    <property type="project" value="InterPro"/>
</dbReference>
<dbReference type="Gene3D" id="3.60.21.10">
    <property type="match status" value="1"/>
</dbReference>
<evidence type="ECO:0000259" key="5">
    <source>
        <dbReference type="Pfam" id="PF00149"/>
    </source>
</evidence>
<protein>
    <submittedName>
        <fullName evidence="7">2',3'-cyclic-nucleotide 2'-phosphodiesterase/3'-nucleotidase</fullName>
    </submittedName>
</protein>
<dbReference type="PANTHER" id="PTHR11575:SF6">
    <property type="entry name" value="2',3'-CYCLIC-NUCLEOTIDE 2'-PHOSPHODIESTERASE_3'-NUCLEOTIDASE"/>
    <property type="match status" value="1"/>
</dbReference>
<evidence type="ECO:0000256" key="4">
    <source>
        <dbReference type="SAM" id="Phobius"/>
    </source>
</evidence>
<name>A0A4R7IYS1_9ACTN</name>
<dbReference type="OrthoDB" id="1016457at2"/>
<feature type="domain" description="Calcineurin-like phosphoesterase" evidence="5">
    <location>
        <begin position="43"/>
        <end position="285"/>
    </location>
</feature>
<dbReference type="InterPro" id="IPR006179">
    <property type="entry name" value="5_nucleotidase/apyrase"/>
</dbReference>
<evidence type="ECO:0000313" key="8">
    <source>
        <dbReference type="Proteomes" id="UP000295371"/>
    </source>
</evidence>
<dbReference type="EMBL" id="SOAW01000003">
    <property type="protein sequence ID" value="TDT29845.1"/>
    <property type="molecule type" value="Genomic_DNA"/>
</dbReference>
<evidence type="ECO:0000256" key="1">
    <source>
        <dbReference type="ARBA" id="ARBA00022729"/>
    </source>
</evidence>
<keyword evidence="4" id="KW-0812">Transmembrane</keyword>
<dbReference type="PRINTS" id="PR01607">
    <property type="entry name" value="APYRASEFAMLY"/>
</dbReference>
<feature type="compositionally biased region" description="Low complexity" evidence="3">
    <location>
        <begin position="626"/>
        <end position="635"/>
    </location>
</feature>
<dbReference type="InterPro" id="IPR004843">
    <property type="entry name" value="Calcineurin-like_PHP"/>
</dbReference>
<dbReference type="GO" id="GO:0000166">
    <property type="term" value="F:nucleotide binding"/>
    <property type="evidence" value="ECO:0007669"/>
    <property type="project" value="UniProtKB-KW"/>
</dbReference>
<dbReference type="InterPro" id="IPR008334">
    <property type="entry name" value="5'-Nucleotdase_C"/>
</dbReference>
<dbReference type="Pfam" id="PF02872">
    <property type="entry name" value="5_nucleotid_C"/>
    <property type="match status" value="1"/>
</dbReference>
<reference evidence="7 8" key="1">
    <citation type="submission" date="2019-03" db="EMBL/GenBank/DDBJ databases">
        <title>Genomic Encyclopedia of Archaeal and Bacterial Type Strains, Phase II (KMG-II): from individual species to whole genera.</title>
        <authorList>
            <person name="Goeker M."/>
        </authorList>
    </citation>
    <scope>NUCLEOTIDE SEQUENCE [LARGE SCALE GENOMIC DNA]</scope>
    <source>
        <strain evidence="7 8">DSM 24323</strain>
    </source>
</reference>
<keyword evidence="2" id="KW-0378">Hydrolase</keyword>
<sequence length="680" mass="73041">MSSPHRRRAPRTAALAASAAALLLLAAPSTARADEAAEPIDLTLLATTDNHGHVLNWDYFADAPYPEGEELGLARLGTLINEVRQEKGEESVLLFDNGDAIQGTPLTYLYGYREPVTETGESHPMAAAFNALDYDAQVVGNHEYNYGLELLDSYAEQLEAPLLGANALVAGTEEPSRPPTTMIERTIDGQQVQIGVVGVVTPGVRYWDKAIVEDKIDFADQVETVQQYVPQLKAEGADVVVALAHTGLDPEGQTWDASARQENLATSLAENVPDLDVVVAGHTHQDIPETIVEKNDGGKTLITQPYYWGNSVSETSLHLVPSGDGFEVNWSDTPPTAVSLYAHGEVAEDPAVVAAVSQAHETTIDYVNTTIATSTEEMSGATSRYEDTALLDMVNQVQTETVREALAGTENADATVISQASPFNRDVVFDQGEVTIRDMAALYIYENTLLGVELTGAELKDYLEWSARYFVQLEEGATFDPETDTNAWDAEAGRAIPDYSYDVIDNLDYTINVSQPVGSRIEGLSHPDGTPVADDDTFVMAVNNYRQSGGSGYPHITDAPVVYDERLEIRQLLIDWAIETETIDPAEFRDENWEVVTSSPVTEPSTDPSGDPDPGPSGDPDPSPSGDPSTTRSPSAGTGTGTEDGGKLPPLADTGAGPLTALLLGIPLTVVGAALLRRRR</sequence>
<dbReference type="PROSITE" id="PS00785">
    <property type="entry name" value="5_NUCLEOTIDASE_1"/>
    <property type="match status" value="1"/>
</dbReference>
<keyword evidence="8" id="KW-1185">Reference proteome</keyword>
<organism evidence="7 8">
    <name type="scientific">Naumannella halotolerans</name>
    <dbReference type="NCBI Taxonomy" id="993414"/>
    <lineage>
        <taxon>Bacteria</taxon>
        <taxon>Bacillati</taxon>
        <taxon>Actinomycetota</taxon>
        <taxon>Actinomycetes</taxon>
        <taxon>Propionibacteriales</taxon>
        <taxon>Propionibacteriaceae</taxon>
        <taxon>Naumannella</taxon>
    </lineage>
</organism>
<gene>
    <name evidence="7" type="ORF">CLV29_2866</name>
</gene>
<dbReference type="GO" id="GO:0030288">
    <property type="term" value="C:outer membrane-bounded periplasmic space"/>
    <property type="evidence" value="ECO:0007669"/>
    <property type="project" value="TreeGrafter"/>
</dbReference>
<dbReference type="GO" id="GO:0009166">
    <property type="term" value="P:nucleotide catabolic process"/>
    <property type="evidence" value="ECO:0007669"/>
    <property type="project" value="InterPro"/>
</dbReference>
<feature type="chain" id="PRO_5020856715" evidence="2">
    <location>
        <begin position="34"/>
        <end position="680"/>
    </location>
</feature>
<evidence type="ECO:0000256" key="2">
    <source>
        <dbReference type="RuleBase" id="RU362119"/>
    </source>
</evidence>
<dbReference type="InterPro" id="IPR036907">
    <property type="entry name" value="5'-Nucleotdase_C_sf"/>
</dbReference>
<dbReference type="InterPro" id="IPR006311">
    <property type="entry name" value="TAT_signal"/>
</dbReference>
<comment type="caution">
    <text evidence="7">The sequence shown here is derived from an EMBL/GenBank/DDBJ whole genome shotgun (WGS) entry which is preliminary data.</text>
</comment>
<keyword evidence="4" id="KW-0472">Membrane</keyword>
<dbReference type="InterPro" id="IPR006146">
    <property type="entry name" value="5'-Nucleotdase_CS"/>
</dbReference>
<dbReference type="PROSITE" id="PS51318">
    <property type="entry name" value="TAT"/>
    <property type="match status" value="1"/>
</dbReference>
<comment type="similarity">
    <text evidence="2">Belongs to the 5'-nucleotidase family.</text>
</comment>
<feature type="region of interest" description="Disordered" evidence="3">
    <location>
        <begin position="589"/>
        <end position="658"/>
    </location>
</feature>
<proteinExistence type="inferred from homology"/>
<dbReference type="PANTHER" id="PTHR11575">
    <property type="entry name" value="5'-NUCLEOTIDASE-RELATED"/>
    <property type="match status" value="1"/>
</dbReference>
<keyword evidence="1 2" id="KW-0732">Signal</keyword>
<feature type="compositionally biased region" description="Pro residues" evidence="3">
    <location>
        <begin position="611"/>
        <end position="625"/>
    </location>
</feature>
<keyword evidence="2" id="KW-0547">Nucleotide-binding</keyword>
<dbReference type="AlphaFoldDB" id="A0A4R7IYS1"/>
<feature type="signal peptide" evidence="2">
    <location>
        <begin position="1"/>
        <end position="33"/>
    </location>
</feature>
<keyword evidence="4" id="KW-1133">Transmembrane helix</keyword>
<feature type="transmembrane region" description="Helical" evidence="4">
    <location>
        <begin position="656"/>
        <end position="676"/>
    </location>
</feature>
<dbReference type="Gene3D" id="3.90.780.10">
    <property type="entry name" value="5'-Nucleotidase, C-terminal domain"/>
    <property type="match status" value="1"/>
</dbReference>
<dbReference type="Proteomes" id="UP000295371">
    <property type="component" value="Unassembled WGS sequence"/>
</dbReference>
<feature type="domain" description="5'-Nucleotidase C-terminal" evidence="6">
    <location>
        <begin position="371"/>
        <end position="556"/>
    </location>
</feature>